<reference evidence="1" key="1">
    <citation type="submission" date="2021-09" db="EMBL/GenBank/DDBJ databases">
        <title>The genome of Mauremys mutica provides insights into the evolution of semi-aquatic lifestyle.</title>
        <authorList>
            <person name="Gong S."/>
            <person name="Gao Y."/>
        </authorList>
    </citation>
    <scope>NUCLEOTIDE SEQUENCE</scope>
    <source>
        <strain evidence="1">MM-2020</strain>
        <tissue evidence="1">Muscle</tissue>
    </source>
</reference>
<gene>
    <name evidence="1" type="ORF">KIL84_019294</name>
</gene>
<evidence type="ECO:0000313" key="1">
    <source>
        <dbReference type="EMBL" id="KAH1186545.1"/>
    </source>
</evidence>
<protein>
    <submittedName>
        <fullName evidence="1">Uncharacterized protein</fullName>
    </submittedName>
</protein>
<dbReference type="Proteomes" id="UP000827986">
    <property type="component" value="Unassembled WGS sequence"/>
</dbReference>
<evidence type="ECO:0000313" key="2">
    <source>
        <dbReference type="Proteomes" id="UP000827986"/>
    </source>
</evidence>
<organism evidence="1 2">
    <name type="scientific">Mauremys mutica</name>
    <name type="common">yellowpond turtle</name>
    <dbReference type="NCBI Taxonomy" id="74926"/>
    <lineage>
        <taxon>Eukaryota</taxon>
        <taxon>Metazoa</taxon>
        <taxon>Chordata</taxon>
        <taxon>Craniata</taxon>
        <taxon>Vertebrata</taxon>
        <taxon>Euteleostomi</taxon>
        <taxon>Archelosauria</taxon>
        <taxon>Testudinata</taxon>
        <taxon>Testudines</taxon>
        <taxon>Cryptodira</taxon>
        <taxon>Durocryptodira</taxon>
        <taxon>Testudinoidea</taxon>
        <taxon>Geoemydidae</taxon>
        <taxon>Geoemydinae</taxon>
        <taxon>Mauremys</taxon>
    </lineage>
</organism>
<sequence length="99" mass="10867">MQKSTMPARTPSSIVPEASTMLWEKNHSYMLGVCPPCRISPDSPLGVLLTLSPLLSKPSHTINGWCFQSGLPAWLRVWVRSTFTQAGNLSTLQAKPLES</sequence>
<proteinExistence type="predicted"/>
<comment type="caution">
    <text evidence="1">The sequence shown here is derived from an EMBL/GenBank/DDBJ whole genome shotgun (WGS) entry which is preliminary data.</text>
</comment>
<keyword evidence="2" id="KW-1185">Reference proteome</keyword>
<name>A0A9D3XWH8_9SAUR</name>
<dbReference type="AlphaFoldDB" id="A0A9D3XWH8"/>
<dbReference type="EMBL" id="JAHDVG010000463">
    <property type="protein sequence ID" value="KAH1186545.1"/>
    <property type="molecule type" value="Genomic_DNA"/>
</dbReference>
<accession>A0A9D3XWH8</accession>